<name>M2RK34_ENTHI</name>
<sequence>MNNTSNNSSTVNKIPAKQPYPFQFRKQHIFLGGSIATGKSTLGGAICDYVNNYTEAIFIREYIDYDPLGEEMLNKLFNNTITNYEFQKYILQCYEDQLKSLDYEEADFVIWDRHPTESLEIFCNADKMLTNVQKERLKIQIEYLCKRYQIPSITENTVNMIKLDTSYLDFTELEQLVLSEYICSLLLGEFDADYYFLLYCSNTNVQFNRLLKRNRQPEISRYKYKEQLLPLNNAYMNFFIKHQTSKPTSN</sequence>
<protein>
    <recommendedName>
        <fullName evidence="1">Deoxynucleoside kinase domain-containing protein</fullName>
    </recommendedName>
</protein>
<evidence type="ECO:0000259" key="1">
    <source>
        <dbReference type="Pfam" id="PF01712"/>
    </source>
</evidence>
<dbReference type="AlphaFoldDB" id="M2RK34"/>
<organism evidence="2 3">
    <name type="scientific">Entamoeba histolytica KU27</name>
    <dbReference type="NCBI Taxonomy" id="885311"/>
    <lineage>
        <taxon>Eukaryota</taxon>
        <taxon>Amoebozoa</taxon>
        <taxon>Evosea</taxon>
        <taxon>Archamoebae</taxon>
        <taxon>Mastigamoebida</taxon>
        <taxon>Entamoebidae</taxon>
        <taxon>Entamoeba</taxon>
    </lineage>
</organism>
<dbReference type="Gene3D" id="3.40.50.300">
    <property type="entry name" value="P-loop containing nucleotide triphosphate hydrolases"/>
    <property type="match status" value="1"/>
</dbReference>
<evidence type="ECO:0000313" key="3">
    <source>
        <dbReference type="Proteomes" id="UP000011755"/>
    </source>
</evidence>
<dbReference type="InterPro" id="IPR031314">
    <property type="entry name" value="DNK_dom"/>
</dbReference>
<dbReference type="VEuPathDB" id="AmoebaDB:EHI5A_168090"/>
<feature type="domain" description="Deoxynucleoside kinase" evidence="1">
    <location>
        <begin position="31"/>
        <end position="139"/>
    </location>
</feature>
<evidence type="ECO:0000313" key="2">
    <source>
        <dbReference type="EMBL" id="EMD44860.1"/>
    </source>
</evidence>
<gene>
    <name evidence="2" type="ORF">EHI5A_168090</name>
</gene>
<accession>M2RK34</accession>
<dbReference type="Proteomes" id="UP000011755">
    <property type="component" value="Unassembled WGS sequence"/>
</dbReference>
<reference evidence="2 3" key="1">
    <citation type="submission" date="2013-02" db="EMBL/GenBank/DDBJ databases">
        <authorList>
            <person name="Hannick L."/>
            <person name="Zafar N."/>
            <person name="Lorenzi H."/>
            <person name="Ali I.A."/>
            <person name="Petri W.P."/>
            <person name="Caler E."/>
        </authorList>
    </citation>
    <scope>NUCLEOTIDE SEQUENCE [LARGE SCALE GENOMIC DNA]</scope>
    <source>
        <strain evidence="2 3">KU27</strain>
    </source>
</reference>
<dbReference type="EMBL" id="KB444940">
    <property type="protein sequence ID" value="EMD44860.1"/>
    <property type="molecule type" value="Genomic_DNA"/>
</dbReference>
<dbReference type="Pfam" id="PF01712">
    <property type="entry name" value="dNK"/>
    <property type="match status" value="1"/>
</dbReference>
<dbReference type="SUPFAM" id="SSF52540">
    <property type="entry name" value="P-loop containing nucleoside triphosphate hydrolases"/>
    <property type="match status" value="1"/>
</dbReference>
<proteinExistence type="predicted"/>
<dbReference type="InterPro" id="IPR027417">
    <property type="entry name" value="P-loop_NTPase"/>
</dbReference>